<evidence type="ECO:0000256" key="2">
    <source>
        <dbReference type="ARBA" id="ARBA00022741"/>
    </source>
</evidence>
<dbReference type="SUPFAM" id="SSF54211">
    <property type="entry name" value="Ribosomal protein S5 domain 2-like"/>
    <property type="match status" value="1"/>
</dbReference>
<dbReference type="Gene3D" id="3.40.50.300">
    <property type="entry name" value="P-loop containing nucleotide triphosphate hydrolases"/>
    <property type="match status" value="1"/>
</dbReference>
<dbReference type="SMART" id="SM00838">
    <property type="entry name" value="EFG_C"/>
    <property type="match status" value="1"/>
</dbReference>
<dbReference type="InterPro" id="IPR009022">
    <property type="entry name" value="EFG_III"/>
</dbReference>
<proteinExistence type="predicted"/>
<evidence type="ECO:0000256" key="5">
    <source>
        <dbReference type="ARBA" id="ARBA00023134"/>
    </source>
</evidence>
<dbReference type="Gene3D" id="2.40.30.10">
    <property type="entry name" value="Translation factors"/>
    <property type="match status" value="1"/>
</dbReference>
<name>A0A369T8Q1_9PROT</name>
<evidence type="ECO:0000259" key="7">
    <source>
        <dbReference type="SMART" id="SM00838"/>
    </source>
</evidence>
<evidence type="ECO:0000256" key="6">
    <source>
        <dbReference type="ARBA" id="ARBA00024731"/>
    </source>
</evidence>
<dbReference type="NCBIfam" id="NF009379">
    <property type="entry name" value="PRK12740.1-3"/>
    <property type="match status" value="1"/>
</dbReference>
<dbReference type="PANTHER" id="PTHR43261">
    <property type="entry name" value="TRANSLATION ELONGATION FACTOR G-RELATED"/>
    <property type="match status" value="1"/>
</dbReference>
<dbReference type="AlphaFoldDB" id="A0A369T8Q1"/>
<dbReference type="Pfam" id="PF00009">
    <property type="entry name" value="GTP_EFTU"/>
    <property type="match status" value="1"/>
</dbReference>
<dbReference type="Gene3D" id="3.30.70.240">
    <property type="match status" value="1"/>
</dbReference>
<dbReference type="SMART" id="SM00889">
    <property type="entry name" value="EFG_IV"/>
    <property type="match status" value="1"/>
</dbReference>
<protein>
    <recommendedName>
        <fullName evidence="1">Elongation factor G</fullName>
    </recommendedName>
</protein>
<dbReference type="InterPro" id="IPR014721">
    <property type="entry name" value="Ribsml_uS5_D2-typ_fold_subgr"/>
</dbReference>
<dbReference type="CDD" id="cd03713">
    <property type="entry name" value="EFG_mtEFG_C"/>
    <property type="match status" value="1"/>
</dbReference>
<dbReference type="NCBIfam" id="NF009891">
    <property type="entry name" value="PRK13351.1-1"/>
    <property type="match status" value="1"/>
</dbReference>
<dbReference type="PANTHER" id="PTHR43261:SF7">
    <property type="entry name" value="ELONGATION FACTOR G-LIKE PROTEIN"/>
    <property type="match status" value="1"/>
</dbReference>
<dbReference type="InterPro" id="IPR047872">
    <property type="entry name" value="EFG_IV"/>
</dbReference>
<dbReference type="SUPFAM" id="SSF50447">
    <property type="entry name" value="Translation proteins"/>
    <property type="match status" value="1"/>
</dbReference>
<dbReference type="InterPro" id="IPR041095">
    <property type="entry name" value="EFG_II"/>
</dbReference>
<comment type="function">
    <text evidence="6">Catalyzes the GTP-dependent ribosomal translocation step during translation elongation. During this step, the ribosome changes from the pre-translocational (PRE) to the post-translocational (POST) state as the newly formed A-site-bound peptidyl-tRNA and P-site-bound deacylated tRNA move to the P and E sites, respectively. Catalyzes the coordinated movement of the two tRNA molecules, the mRNA and conformational changes in the ribosome.</text>
</comment>
<keyword evidence="3 9" id="KW-0251">Elongation factor</keyword>
<organism evidence="9 10">
    <name type="scientific">Ferruginivarius sediminum</name>
    <dbReference type="NCBI Taxonomy" id="2661937"/>
    <lineage>
        <taxon>Bacteria</taxon>
        <taxon>Pseudomonadati</taxon>
        <taxon>Pseudomonadota</taxon>
        <taxon>Alphaproteobacteria</taxon>
        <taxon>Rhodospirillales</taxon>
        <taxon>Rhodospirillaceae</taxon>
        <taxon>Ferruginivarius</taxon>
    </lineage>
</organism>
<dbReference type="InterPro" id="IPR000795">
    <property type="entry name" value="T_Tr_GTP-bd_dom"/>
</dbReference>
<dbReference type="Proteomes" id="UP000253941">
    <property type="component" value="Unassembled WGS sequence"/>
</dbReference>
<evidence type="ECO:0000313" key="10">
    <source>
        <dbReference type="Proteomes" id="UP000253941"/>
    </source>
</evidence>
<dbReference type="CDD" id="cd16262">
    <property type="entry name" value="EFG_III"/>
    <property type="match status" value="1"/>
</dbReference>
<dbReference type="CDD" id="cd04170">
    <property type="entry name" value="EF-G_bact"/>
    <property type="match status" value="1"/>
</dbReference>
<dbReference type="RefSeq" id="WP_114582734.1">
    <property type="nucleotide sequence ID" value="NZ_QPMH01000013.1"/>
</dbReference>
<comment type="caution">
    <text evidence="9">The sequence shown here is derived from an EMBL/GenBank/DDBJ whole genome shotgun (WGS) entry which is preliminary data.</text>
</comment>
<keyword evidence="5" id="KW-0342">GTP-binding</keyword>
<dbReference type="SUPFAM" id="SSF52540">
    <property type="entry name" value="P-loop containing nucleoside triphosphate hydrolases"/>
    <property type="match status" value="1"/>
</dbReference>
<dbReference type="InterPro" id="IPR035649">
    <property type="entry name" value="EFG_V"/>
</dbReference>
<dbReference type="GO" id="GO:0005525">
    <property type="term" value="F:GTP binding"/>
    <property type="evidence" value="ECO:0007669"/>
    <property type="project" value="UniProtKB-KW"/>
</dbReference>
<dbReference type="Pfam" id="PF03764">
    <property type="entry name" value="EFG_IV"/>
    <property type="match status" value="1"/>
</dbReference>
<reference evidence="9 10" key="1">
    <citation type="submission" date="2018-07" db="EMBL/GenBank/DDBJ databases">
        <title>Venubactetium sediminum gen. nov., sp. nov., isolated from a marine solar saltern.</title>
        <authorList>
            <person name="Wang S."/>
        </authorList>
    </citation>
    <scope>NUCLEOTIDE SEQUENCE [LARGE SCALE GENOMIC DNA]</scope>
    <source>
        <strain evidence="9 10">WD2A32</strain>
    </source>
</reference>
<evidence type="ECO:0000313" key="9">
    <source>
        <dbReference type="EMBL" id="RDD61272.1"/>
    </source>
</evidence>
<dbReference type="FunFam" id="3.30.230.10:FF:000003">
    <property type="entry name" value="Elongation factor G"/>
    <property type="match status" value="1"/>
</dbReference>
<dbReference type="Pfam" id="PF00679">
    <property type="entry name" value="EFG_C"/>
    <property type="match status" value="1"/>
</dbReference>
<dbReference type="InterPro" id="IPR027417">
    <property type="entry name" value="P-loop_NTPase"/>
</dbReference>
<feature type="domain" description="Elongation factor EFG" evidence="7">
    <location>
        <begin position="583"/>
        <end position="673"/>
    </location>
</feature>
<keyword evidence="10" id="KW-1185">Reference proteome</keyword>
<evidence type="ECO:0000256" key="4">
    <source>
        <dbReference type="ARBA" id="ARBA00022917"/>
    </source>
</evidence>
<dbReference type="PROSITE" id="PS00422">
    <property type="entry name" value="GRANINS_1"/>
    <property type="match status" value="1"/>
</dbReference>
<dbReference type="Gene3D" id="3.30.70.870">
    <property type="entry name" value="Elongation Factor G (Translational Gtpase), domain 3"/>
    <property type="match status" value="1"/>
</dbReference>
<keyword evidence="2" id="KW-0547">Nucleotide-binding</keyword>
<dbReference type="InterPro" id="IPR035647">
    <property type="entry name" value="EFG_III/V"/>
</dbReference>
<keyword evidence="4" id="KW-0648">Protein biosynthesis</keyword>
<feature type="domain" description="Translation elongation factor EFG/EF2" evidence="8">
    <location>
        <begin position="464"/>
        <end position="581"/>
    </location>
</feature>
<dbReference type="GO" id="GO:0003924">
    <property type="term" value="F:GTPase activity"/>
    <property type="evidence" value="ECO:0007669"/>
    <property type="project" value="InterPro"/>
</dbReference>
<dbReference type="Pfam" id="PF22042">
    <property type="entry name" value="EF-G_D2"/>
    <property type="match status" value="1"/>
</dbReference>
<evidence type="ECO:0000259" key="8">
    <source>
        <dbReference type="SMART" id="SM00889"/>
    </source>
</evidence>
<dbReference type="InterPro" id="IPR018054">
    <property type="entry name" value="Chromogranin_CS"/>
</dbReference>
<dbReference type="GO" id="GO:0097216">
    <property type="term" value="F:guanosine tetraphosphate binding"/>
    <property type="evidence" value="ECO:0007669"/>
    <property type="project" value="UniProtKB-ARBA"/>
</dbReference>
<dbReference type="CDD" id="cd01434">
    <property type="entry name" value="EFG_mtEFG1_IV"/>
    <property type="match status" value="1"/>
</dbReference>
<dbReference type="SUPFAM" id="SSF54980">
    <property type="entry name" value="EF-G C-terminal domain-like"/>
    <property type="match status" value="2"/>
</dbReference>
<dbReference type="InterPro" id="IPR000640">
    <property type="entry name" value="EFG_V-like"/>
</dbReference>
<dbReference type="NCBIfam" id="NF009381">
    <property type="entry name" value="PRK12740.1-5"/>
    <property type="match status" value="1"/>
</dbReference>
<dbReference type="GO" id="GO:0032790">
    <property type="term" value="P:ribosome disassembly"/>
    <property type="evidence" value="ECO:0007669"/>
    <property type="project" value="TreeGrafter"/>
</dbReference>
<dbReference type="InterPro" id="IPR020568">
    <property type="entry name" value="Ribosomal_Su5_D2-typ_SF"/>
</dbReference>
<sequence>MTDAPAAPPRCAVLVGNYTSGKTSLLEAMLHTAGAIDRQGTVAQKNTVGDSSREARERQMSVEPNVAEATFLGDAWSLIDCPGSVELMQDARTCLMAADVAVVVAEPEPDKAVTLAPLFKFLDDYQIPHMLFVNKMDKAGTSAREMMAALQAVSSRPLMLRQVPIRDGEAVTGYVDLVSERAYRYQDGKPSELIKMPDTIRDREGEARQEMLESLADFDDELLEKLLEDVIPAPDEIYGQLTKDLEQDLIVPVLLGSADKDNGVTRLWKALRHETPGPERTAARLGVLDAAGEAGKDLAATVAKTFHQAHTGKLSLARVWRGSIKDGMTIAGHRLSGIYHLMGSDQRKVGEAKAGELVALARIDDLQTGDLITGKGKVEAPDIVWPQPAEPVYAFAVQPEKREDEVKLTTAIHKLMEEDPSLQLAHDEATGQMQLWGQGEIHLQLAVERLKSKYNVAVTTQRPMTAYKETIRKPTKYHARFKRQTGGHGQFADIHVEIKPKERGAGFEFTNSVVGGAVPKQFIPAVEHGVKEALQRGPLGFPVVDLSVNLYDGQHHSVDSSDQAFKTAGRIAMTESLPDCEPVLLEPVYQVTISVPQDYTNKVHGLVSGRRGQILGFEAKPGWQGWDELKAFMPGSELPDLIVELRSLTLGVGFFEKTFDHLNELSGKLADRVIQERQDAAQ</sequence>
<evidence type="ECO:0000256" key="3">
    <source>
        <dbReference type="ARBA" id="ARBA00022768"/>
    </source>
</evidence>
<evidence type="ECO:0000256" key="1">
    <source>
        <dbReference type="ARBA" id="ARBA00017872"/>
    </source>
</evidence>
<dbReference type="GO" id="GO:0003746">
    <property type="term" value="F:translation elongation factor activity"/>
    <property type="evidence" value="ECO:0007669"/>
    <property type="project" value="UniProtKB-KW"/>
</dbReference>
<dbReference type="Pfam" id="PF14492">
    <property type="entry name" value="EFG_III"/>
    <property type="match status" value="1"/>
</dbReference>
<gene>
    <name evidence="9" type="ORF">DRB17_13445</name>
</gene>
<dbReference type="InterPro" id="IPR053905">
    <property type="entry name" value="EF-G-like_DII"/>
</dbReference>
<dbReference type="InterPro" id="IPR005517">
    <property type="entry name" value="Transl_elong_EFG/EF2_IV"/>
</dbReference>
<accession>A0A369T8Q1</accession>
<dbReference type="InterPro" id="IPR009000">
    <property type="entry name" value="Transl_B-barrel_sf"/>
</dbReference>
<dbReference type="Gene3D" id="3.30.230.10">
    <property type="match status" value="1"/>
</dbReference>
<dbReference type="EMBL" id="QPMH01000013">
    <property type="protein sequence ID" value="RDD61272.1"/>
    <property type="molecule type" value="Genomic_DNA"/>
</dbReference>